<dbReference type="Pfam" id="PF04255">
    <property type="entry name" value="DUF433"/>
    <property type="match status" value="1"/>
</dbReference>
<dbReference type="InterPro" id="IPR000551">
    <property type="entry name" value="MerR-type_HTH_dom"/>
</dbReference>
<dbReference type="Proteomes" id="UP001499924">
    <property type="component" value="Unassembled WGS sequence"/>
</dbReference>
<dbReference type="SUPFAM" id="SSF46689">
    <property type="entry name" value="Homeodomain-like"/>
    <property type="match status" value="1"/>
</dbReference>
<keyword evidence="3" id="KW-1185">Reference proteome</keyword>
<proteinExistence type="predicted"/>
<dbReference type="RefSeq" id="WP_344690260.1">
    <property type="nucleotide sequence ID" value="NZ_BAAAVV010000009.1"/>
</dbReference>
<feature type="domain" description="HTH merR-type" evidence="1">
    <location>
        <begin position="15"/>
        <end position="81"/>
    </location>
</feature>
<dbReference type="InterPro" id="IPR009057">
    <property type="entry name" value="Homeodomain-like_sf"/>
</dbReference>
<dbReference type="Gene3D" id="1.10.10.10">
    <property type="entry name" value="Winged helix-like DNA-binding domain superfamily/Winged helix DNA-binding domain"/>
    <property type="match status" value="1"/>
</dbReference>
<comment type="caution">
    <text evidence="2">The sequence shown here is derived from an EMBL/GenBank/DDBJ whole genome shotgun (WGS) entry which is preliminary data.</text>
</comment>
<evidence type="ECO:0000313" key="3">
    <source>
        <dbReference type="Proteomes" id="UP001499924"/>
    </source>
</evidence>
<protein>
    <recommendedName>
        <fullName evidence="1">HTH merR-type domain-containing protein</fullName>
    </recommendedName>
</protein>
<name>A0ABP6PG32_9ACTN</name>
<dbReference type="Pfam" id="PF13411">
    <property type="entry name" value="MerR_1"/>
    <property type="match status" value="1"/>
</dbReference>
<sequence length="207" mass="23306">MDVDERLFMATRERAASLAGVRPSRLDYWARTGLVMPSVNERLTPHRPISLYSYVELLAAMIVAEMRARGVPLQHIRTVVDRVRGRGIDSPLTEVRYAVIGGRLYLQDENGHWEDGRAPGQGVIPQVLDLEPLRARIGSSARRPRATVGEVEKRRRTLGHKEVISGTRIPVATIRRYLDAGRGEAEILREFPLLTRRDIAAVRSRVA</sequence>
<reference evidence="3" key="1">
    <citation type="journal article" date="2019" name="Int. J. Syst. Evol. Microbiol.">
        <title>The Global Catalogue of Microorganisms (GCM) 10K type strain sequencing project: providing services to taxonomists for standard genome sequencing and annotation.</title>
        <authorList>
            <consortium name="The Broad Institute Genomics Platform"/>
            <consortium name="The Broad Institute Genome Sequencing Center for Infectious Disease"/>
            <person name="Wu L."/>
            <person name="Ma J."/>
        </authorList>
    </citation>
    <scope>NUCLEOTIDE SEQUENCE [LARGE SCALE GENOMIC DNA]</scope>
    <source>
        <strain evidence="3">JCM 15614</strain>
    </source>
</reference>
<accession>A0ABP6PG32</accession>
<gene>
    <name evidence="2" type="ORF">GCM10010531_34700</name>
</gene>
<organism evidence="2 3">
    <name type="scientific">Blastococcus jejuensis</name>
    <dbReference type="NCBI Taxonomy" id="351224"/>
    <lineage>
        <taxon>Bacteria</taxon>
        <taxon>Bacillati</taxon>
        <taxon>Actinomycetota</taxon>
        <taxon>Actinomycetes</taxon>
        <taxon>Geodermatophilales</taxon>
        <taxon>Geodermatophilaceae</taxon>
        <taxon>Blastococcus</taxon>
    </lineage>
</organism>
<evidence type="ECO:0000313" key="2">
    <source>
        <dbReference type="EMBL" id="GAA3177948.1"/>
    </source>
</evidence>
<evidence type="ECO:0000259" key="1">
    <source>
        <dbReference type="Pfam" id="PF13411"/>
    </source>
</evidence>
<dbReference type="InterPro" id="IPR009061">
    <property type="entry name" value="DNA-bd_dom_put_sf"/>
</dbReference>
<dbReference type="InterPro" id="IPR007367">
    <property type="entry name" value="DUF433"/>
</dbReference>
<dbReference type="InterPro" id="IPR036388">
    <property type="entry name" value="WH-like_DNA-bd_sf"/>
</dbReference>
<dbReference type="SUPFAM" id="SSF46955">
    <property type="entry name" value="Putative DNA-binding domain"/>
    <property type="match status" value="1"/>
</dbReference>
<dbReference type="EMBL" id="BAAAVV010000009">
    <property type="protein sequence ID" value="GAA3177948.1"/>
    <property type="molecule type" value="Genomic_DNA"/>
</dbReference>
<dbReference type="Gene3D" id="1.10.1660.10">
    <property type="match status" value="1"/>
</dbReference>